<gene>
    <name evidence="2" type="primary">fadE36.1</name>
    <name evidence="2" type="ORF">SGRAN_1197</name>
</gene>
<dbReference type="Proteomes" id="UP000058599">
    <property type="component" value="Chromosome"/>
</dbReference>
<proteinExistence type="predicted"/>
<evidence type="ECO:0000313" key="2">
    <source>
        <dbReference type="EMBL" id="AMG73590.1"/>
    </source>
</evidence>
<dbReference type="PANTHER" id="PTHR21310">
    <property type="entry name" value="AMINOGLYCOSIDE PHOSPHOTRANSFERASE-RELATED-RELATED"/>
    <property type="match status" value="1"/>
</dbReference>
<dbReference type="InterPro" id="IPR002575">
    <property type="entry name" value="Aminoglycoside_PTrfase"/>
</dbReference>
<dbReference type="Gene3D" id="3.30.200.20">
    <property type="entry name" value="Phosphorylase Kinase, domain 1"/>
    <property type="match status" value="1"/>
</dbReference>
<dbReference type="SUPFAM" id="SSF56112">
    <property type="entry name" value="Protein kinase-like (PK-like)"/>
    <property type="match status" value="1"/>
</dbReference>
<dbReference type="InterPro" id="IPR051678">
    <property type="entry name" value="AGP_Transferase"/>
</dbReference>
<evidence type="ECO:0000259" key="1">
    <source>
        <dbReference type="Pfam" id="PF01636"/>
    </source>
</evidence>
<dbReference type="InterPro" id="IPR041726">
    <property type="entry name" value="ACAD10_11_N"/>
</dbReference>
<dbReference type="RefSeq" id="WP_237233814.1">
    <property type="nucleotide sequence ID" value="NZ_CP012199.1"/>
</dbReference>
<evidence type="ECO:0000313" key="3">
    <source>
        <dbReference type="Proteomes" id="UP000058599"/>
    </source>
</evidence>
<feature type="domain" description="Aminoglycoside phosphotransferase" evidence="1">
    <location>
        <begin position="43"/>
        <end position="273"/>
    </location>
</feature>
<dbReference type="Gene3D" id="3.90.1200.10">
    <property type="match status" value="1"/>
</dbReference>
<dbReference type="CDD" id="cd05154">
    <property type="entry name" value="ACAD10_11_N-like"/>
    <property type="match status" value="1"/>
</dbReference>
<dbReference type="InterPro" id="IPR011009">
    <property type="entry name" value="Kinase-like_dom_sf"/>
</dbReference>
<keyword evidence="3" id="KW-1185">Reference proteome</keyword>
<dbReference type="EMBL" id="CP012199">
    <property type="protein sequence ID" value="AMG73590.1"/>
    <property type="molecule type" value="Genomic_DNA"/>
</dbReference>
<sequence>MMSDSFLSHAGADRDANRLVDLARLEQWLDDAGVGSGPLENVVPLAGGTQNILLAFDREGERYVLRRPPLFPQYDGNATIRREARFLTALRGSDVPHPPIVADCPDHDVLGASFFVMKRIDGFNAHDRLPPLHAESARIQRAMGFALVDGIVALGRIDPFAVGLGDIGRIDGYLDRQVPRWLKQLDDYRQYEGWPGASGLPGVQAVADWLSAHKPQGFTPGIVHGDYHLSNVMFRPDGPELAAIVDWELASIGDPLVDLGWVVATWPGAEGPVPGTVGAHPWIGFPTAQELVEHYERNSPRDLSHIRWYAVLGCFRLGILVEGTHARSFAGKADPAIGDRLHAQAVFLFERASKLIAGNPPLSTID</sequence>
<dbReference type="KEGG" id="sgi:SGRAN_1197"/>
<dbReference type="Pfam" id="PF01636">
    <property type="entry name" value="APH"/>
    <property type="match status" value="1"/>
</dbReference>
<dbReference type="AlphaFoldDB" id="A0AA86GIT7"/>
<organism evidence="2 3">
    <name type="scientific">Sphingopyxis granuli</name>
    <dbReference type="NCBI Taxonomy" id="267128"/>
    <lineage>
        <taxon>Bacteria</taxon>
        <taxon>Pseudomonadati</taxon>
        <taxon>Pseudomonadota</taxon>
        <taxon>Alphaproteobacteria</taxon>
        <taxon>Sphingomonadales</taxon>
        <taxon>Sphingomonadaceae</taxon>
        <taxon>Sphingopyxis</taxon>
    </lineage>
</organism>
<protein>
    <submittedName>
        <fullName evidence="2">Aminoglycoside phosphotransferase</fullName>
    </submittedName>
</protein>
<dbReference type="PANTHER" id="PTHR21310:SF40">
    <property type="entry name" value="AMINOGLYCOSIDE PHOSPHOTRANSFERASE DOMAIN-CONTAINING PROTEIN-RELATED"/>
    <property type="match status" value="1"/>
</dbReference>
<accession>A0AA86GIT7</accession>
<reference evidence="2 3" key="1">
    <citation type="journal article" date="2016" name="BMC Genomics">
        <title>Genomic analysis of the nitrate-respiring Sphingopyxis granuli (formerly Sphingomonas macrogoltabida) strain TFA.</title>
        <authorList>
            <person name="Garcia-Romero I."/>
            <person name="Perez-Pulido A.J."/>
            <person name="Gonzalez-Flores Y.E."/>
            <person name="Reyes-Ramirez F."/>
            <person name="Santero E."/>
            <person name="Floriano B."/>
        </authorList>
    </citation>
    <scope>NUCLEOTIDE SEQUENCE [LARGE SCALE GENOMIC DNA]</scope>
    <source>
        <strain evidence="2 3">TFA</strain>
    </source>
</reference>
<name>A0AA86GIT7_9SPHN</name>